<evidence type="ECO:0000256" key="1">
    <source>
        <dbReference type="PROSITE-ProRule" id="PRU00047"/>
    </source>
</evidence>
<feature type="region of interest" description="Disordered" evidence="2">
    <location>
        <begin position="69"/>
        <end position="98"/>
    </location>
</feature>
<accession>A0A6J8ADH8</accession>
<dbReference type="SMART" id="SM00343">
    <property type="entry name" value="ZnF_C2HC"/>
    <property type="match status" value="1"/>
</dbReference>
<dbReference type="OrthoDB" id="6160000at2759"/>
<dbReference type="AlphaFoldDB" id="A0A6J8ADH8"/>
<dbReference type="InterPro" id="IPR036875">
    <property type="entry name" value="Znf_CCHC_sf"/>
</dbReference>
<keyword evidence="5" id="KW-1185">Reference proteome</keyword>
<dbReference type="Gene3D" id="2.40.70.10">
    <property type="entry name" value="Acid Proteases"/>
    <property type="match status" value="1"/>
</dbReference>
<keyword evidence="1" id="KW-0862">Zinc</keyword>
<feature type="domain" description="CCHC-type" evidence="3">
    <location>
        <begin position="54"/>
        <end position="70"/>
    </location>
</feature>
<dbReference type="EMBL" id="CACVKT020001186">
    <property type="protein sequence ID" value="CAC5365754.1"/>
    <property type="molecule type" value="Genomic_DNA"/>
</dbReference>
<dbReference type="InterPro" id="IPR021109">
    <property type="entry name" value="Peptidase_aspartic_dom_sf"/>
</dbReference>
<dbReference type="SUPFAM" id="SSF50630">
    <property type="entry name" value="Acid proteases"/>
    <property type="match status" value="1"/>
</dbReference>
<dbReference type="Proteomes" id="UP000507470">
    <property type="component" value="Unassembled WGS sequence"/>
</dbReference>
<gene>
    <name evidence="4" type="ORF">MCOR_6296</name>
</gene>
<reference evidence="4 5" key="1">
    <citation type="submission" date="2020-06" db="EMBL/GenBank/DDBJ databases">
        <authorList>
            <person name="Li R."/>
            <person name="Bekaert M."/>
        </authorList>
    </citation>
    <scope>NUCLEOTIDE SEQUENCE [LARGE SCALE GENOMIC DNA]</scope>
    <source>
        <strain evidence="5">wild</strain>
    </source>
</reference>
<keyword evidence="1" id="KW-0479">Metal-binding</keyword>
<evidence type="ECO:0000259" key="3">
    <source>
        <dbReference type="PROSITE" id="PS50158"/>
    </source>
</evidence>
<keyword evidence="1" id="KW-0863">Zinc-finger</keyword>
<sequence>MEIASAMETATKNAQDLQTTETRQTVHKMSFRQEECYRCGGNHRPHECKWKDAKCYICDKKGHLAKNCRNKGRQHPANVKQRNKQQTQSGYPKYKPRQQKAHFVEEDTSECEETYSLYQVQTEKRKPYCIKAQVNNMEIELEIDTGAAVTIISEDTFKRIFGSEEPHLNQT</sequence>
<dbReference type="Pfam" id="PF00098">
    <property type="entry name" value="zf-CCHC"/>
    <property type="match status" value="1"/>
</dbReference>
<dbReference type="GO" id="GO:0008270">
    <property type="term" value="F:zinc ion binding"/>
    <property type="evidence" value="ECO:0007669"/>
    <property type="project" value="UniProtKB-KW"/>
</dbReference>
<evidence type="ECO:0000313" key="5">
    <source>
        <dbReference type="Proteomes" id="UP000507470"/>
    </source>
</evidence>
<evidence type="ECO:0000256" key="2">
    <source>
        <dbReference type="SAM" id="MobiDB-lite"/>
    </source>
</evidence>
<protein>
    <recommendedName>
        <fullName evidence="3">CCHC-type domain-containing protein</fullName>
    </recommendedName>
</protein>
<dbReference type="Gene3D" id="4.10.60.10">
    <property type="entry name" value="Zinc finger, CCHC-type"/>
    <property type="match status" value="1"/>
</dbReference>
<proteinExistence type="predicted"/>
<feature type="region of interest" description="Disordered" evidence="2">
    <location>
        <begin position="1"/>
        <end position="25"/>
    </location>
</feature>
<feature type="compositionally biased region" description="Polar residues" evidence="2">
    <location>
        <begin position="8"/>
        <end position="23"/>
    </location>
</feature>
<dbReference type="PROSITE" id="PS50158">
    <property type="entry name" value="ZF_CCHC"/>
    <property type="match status" value="1"/>
</dbReference>
<organism evidence="4 5">
    <name type="scientific">Mytilus coruscus</name>
    <name type="common">Sea mussel</name>
    <dbReference type="NCBI Taxonomy" id="42192"/>
    <lineage>
        <taxon>Eukaryota</taxon>
        <taxon>Metazoa</taxon>
        <taxon>Spiralia</taxon>
        <taxon>Lophotrochozoa</taxon>
        <taxon>Mollusca</taxon>
        <taxon>Bivalvia</taxon>
        <taxon>Autobranchia</taxon>
        <taxon>Pteriomorphia</taxon>
        <taxon>Mytilida</taxon>
        <taxon>Mytiloidea</taxon>
        <taxon>Mytilidae</taxon>
        <taxon>Mytilinae</taxon>
        <taxon>Mytilus</taxon>
    </lineage>
</organism>
<dbReference type="InterPro" id="IPR001878">
    <property type="entry name" value="Znf_CCHC"/>
</dbReference>
<evidence type="ECO:0000313" key="4">
    <source>
        <dbReference type="EMBL" id="CAC5365754.1"/>
    </source>
</evidence>
<dbReference type="GO" id="GO:0003676">
    <property type="term" value="F:nucleic acid binding"/>
    <property type="evidence" value="ECO:0007669"/>
    <property type="project" value="InterPro"/>
</dbReference>
<dbReference type="SUPFAM" id="SSF57756">
    <property type="entry name" value="Retrovirus zinc finger-like domains"/>
    <property type="match status" value="1"/>
</dbReference>
<name>A0A6J8ADH8_MYTCO</name>